<dbReference type="EMBL" id="CP000661">
    <property type="protein sequence ID" value="ABP70212.1"/>
    <property type="molecule type" value="Genomic_DNA"/>
</dbReference>
<name>A4WS48_CERS5</name>
<dbReference type="KEGG" id="rsq:Rsph17025_2089"/>
<dbReference type="STRING" id="349102.Rsph17025_1311"/>
<evidence type="ECO:0000313" key="4">
    <source>
        <dbReference type="EMBL" id="ABP70980.1"/>
    </source>
</evidence>
<dbReference type="eggNOG" id="COG1511">
    <property type="taxonomic scope" value="Bacteria"/>
</dbReference>
<dbReference type="KEGG" id="rsq:Rsph17025_1311"/>
<feature type="domain" description="Bacteriophage tail tape measure N-terminal" evidence="2">
    <location>
        <begin position="58"/>
        <end position="192"/>
    </location>
</feature>
<dbReference type="HOGENOM" id="CLU_328952_0_0_5"/>
<organism evidence="3">
    <name type="scientific">Cereibacter sphaeroides (strain ATCC 17025 / ATH 2.4.3)</name>
    <name type="common">Rhodobacter sphaeroides</name>
    <dbReference type="NCBI Taxonomy" id="349102"/>
    <lineage>
        <taxon>Bacteria</taxon>
        <taxon>Pseudomonadati</taxon>
        <taxon>Pseudomonadota</taxon>
        <taxon>Alphaproteobacteria</taxon>
        <taxon>Rhodobacterales</taxon>
        <taxon>Paracoccaceae</taxon>
        <taxon>Cereibacter</taxon>
    </lineage>
</organism>
<dbReference type="BioCyc" id="RSPH349102:G1G8M-2155-MONOMER"/>
<dbReference type="BioCyc" id="RSPH349102:G1G8M-1346-MONOMER"/>
<dbReference type="Pfam" id="PF06791">
    <property type="entry name" value="TMP_2"/>
    <property type="match status" value="1"/>
</dbReference>
<dbReference type="EMBL" id="CP000661">
    <property type="protein sequence ID" value="ABP70980.1"/>
    <property type="molecule type" value="Genomic_DNA"/>
</dbReference>
<accession>A4WS48</accession>
<protein>
    <recommendedName>
        <fullName evidence="2">Bacteriophage tail tape measure N-terminal domain-containing protein</fullName>
    </recommendedName>
</protein>
<gene>
    <name evidence="3" type="ordered locus">Rsph17025_1311</name>
    <name evidence="4" type="ordered locus">Rsph17025_2089</name>
</gene>
<feature type="region of interest" description="Disordered" evidence="1">
    <location>
        <begin position="389"/>
        <end position="430"/>
    </location>
</feature>
<evidence type="ECO:0000313" key="3">
    <source>
        <dbReference type="EMBL" id="ABP70212.1"/>
    </source>
</evidence>
<proteinExistence type="predicted"/>
<reference evidence="3" key="1">
    <citation type="submission" date="2007-04" db="EMBL/GenBank/DDBJ databases">
        <title>Complete sequence of chromosome of Rhodobacter sphaeroides ATCC 17025.</title>
        <authorList>
            <consortium name="US DOE Joint Genome Institute"/>
            <person name="Copeland A."/>
            <person name="Lucas S."/>
            <person name="Lapidus A."/>
            <person name="Barry K."/>
            <person name="Detter J.C."/>
            <person name="Glavina del Rio T."/>
            <person name="Hammon N."/>
            <person name="Israni S."/>
            <person name="Dalin E."/>
            <person name="Tice H."/>
            <person name="Pitluck S."/>
            <person name="Chertkov O."/>
            <person name="Brettin T."/>
            <person name="Bruce D."/>
            <person name="Han C."/>
            <person name="Schmutz J."/>
            <person name="Larimer F."/>
            <person name="Land M."/>
            <person name="Hauser L."/>
            <person name="Kyrpides N."/>
            <person name="Kim E."/>
            <person name="Richardson P."/>
            <person name="Mackenzie C."/>
            <person name="Choudhary M."/>
            <person name="Donohue T.J."/>
            <person name="Kaplan S."/>
        </authorList>
    </citation>
    <scope>NUCLEOTIDE SEQUENCE [LARGE SCALE GENOMIC DNA]</scope>
    <source>
        <strain evidence="3">ATCC 17025</strain>
    </source>
</reference>
<evidence type="ECO:0000259" key="2">
    <source>
        <dbReference type="Pfam" id="PF06791"/>
    </source>
</evidence>
<evidence type="ECO:0000256" key="1">
    <source>
        <dbReference type="SAM" id="MobiDB-lite"/>
    </source>
</evidence>
<sequence length="735" mass="76726">MSLRLSLLIDANAKGAKTELDATAGAAKKLTTQVDQLGKEAARTRTQLGGVQNQTGPLGRGMELSAGAVGNLTAQFNDIGMMLMAGQNPLMLAVQQGTQITQVIGPMGAAGAVRALGAAFMSLLSPVNLVTLGVIAGGAALIQWLTSAGGGARSFEDAVGALEKQVDAYTAASGRARSSTEELTKKFGAQQGAIRALLGDLAELERRETQRALRESARTASGDVMRNRWLTLDFSDQATTAKFFALDTQVHGVWKQVNDLIGAFETLEQAATLDQQIKAAENLKTAFLAAAAASGDISREEDAVLRQIIQMIEQMRSFEAEQARAFFTSSGLADIMATIRAELSLAAGSNLARVFIDANGPAEMLLFKANAIRAALAGAARELQDIEGDAVMSPPEPPRIDGRPGEQGFGNPYAGEGGAGPGSSPRPRGATIDSYDRFLAAQEAAARAAARAGRGGGVSAIEKQRKALDELLRQEQLALDLARESDPLQKEMIRNRDVLAAATDAERAKVEQMIGARLREIEVAKALSDEYEFLGQSSLDALNGMIVQGKSASDVIASLASSLASAALQSMWLGSGPLSAIFGTAGSGGLFGSLYSAVRRSGGGPVSGPGTGTSDSIAAWLSNGEFVINAASTAAWRPVLEAINADRSGSLLRQAPRFAAGGMVGGARAAALARGAAAEQRLVVDLRLSQDLDARIESRSSEVALNTVRAGLDQFNRNVLPGRVQQINADPRKKA</sequence>
<dbReference type="AlphaFoldDB" id="A4WS48"/>
<dbReference type="InterPro" id="IPR009628">
    <property type="entry name" value="Phage_tape_measure_N"/>
</dbReference>